<dbReference type="PANTHER" id="PTHR12277">
    <property type="entry name" value="ALPHA/BETA HYDROLASE DOMAIN-CONTAINING PROTEIN"/>
    <property type="match status" value="1"/>
</dbReference>
<dbReference type="PANTHER" id="PTHR12277:SF81">
    <property type="entry name" value="PROTEIN ABHD13"/>
    <property type="match status" value="1"/>
</dbReference>
<proteinExistence type="predicted"/>
<dbReference type="InterPro" id="IPR022742">
    <property type="entry name" value="Hydrolase_4"/>
</dbReference>
<dbReference type="AlphaFoldDB" id="A0A397UPW0"/>
<evidence type="ECO:0000256" key="1">
    <source>
        <dbReference type="SAM" id="Phobius"/>
    </source>
</evidence>
<dbReference type="GO" id="GO:0016020">
    <property type="term" value="C:membrane"/>
    <property type="evidence" value="ECO:0007669"/>
    <property type="project" value="TreeGrafter"/>
</dbReference>
<name>A0A397UPW0_9GLOM</name>
<dbReference type="Pfam" id="PF12146">
    <property type="entry name" value="Hydrolase_4"/>
    <property type="match status" value="1"/>
</dbReference>
<evidence type="ECO:0000313" key="4">
    <source>
        <dbReference type="Proteomes" id="UP000266673"/>
    </source>
</evidence>
<feature type="domain" description="Serine aminopeptidase S33" evidence="2">
    <location>
        <begin position="93"/>
        <end position="226"/>
    </location>
</feature>
<evidence type="ECO:0000259" key="2">
    <source>
        <dbReference type="Pfam" id="PF12146"/>
    </source>
</evidence>
<dbReference type="Gene3D" id="3.40.50.1820">
    <property type="entry name" value="alpha/beta hydrolase"/>
    <property type="match status" value="1"/>
</dbReference>
<organism evidence="3 4">
    <name type="scientific">Gigaspora rosea</name>
    <dbReference type="NCBI Taxonomy" id="44941"/>
    <lineage>
        <taxon>Eukaryota</taxon>
        <taxon>Fungi</taxon>
        <taxon>Fungi incertae sedis</taxon>
        <taxon>Mucoromycota</taxon>
        <taxon>Glomeromycotina</taxon>
        <taxon>Glomeromycetes</taxon>
        <taxon>Diversisporales</taxon>
        <taxon>Gigasporaceae</taxon>
        <taxon>Gigaspora</taxon>
    </lineage>
</organism>
<dbReference type="Proteomes" id="UP000266673">
    <property type="component" value="Unassembled WGS sequence"/>
</dbReference>
<feature type="transmembrane region" description="Helical" evidence="1">
    <location>
        <begin position="20"/>
        <end position="39"/>
    </location>
</feature>
<dbReference type="SUPFAM" id="SSF53474">
    <property type="entry name" value="alpha/beta-Hydrolases"/>
    <property type="match status" value="1"/>
</dbReference>
<dbReference type="STRING" id="44941.A0A397UPW0"/>
<evidence type="ECO:0000313" key="3">
    <source>
        <dbReference type="EMBL" id="RIB09166.1"/>
    </source>
</evidence>
<sequence>MSSYFSKRSGSQLAKSTLPYLILGSTTIIISGIALLYTFQCSLIYTANYPKGSRKHVPKPSDYGMNYISLVLETRDDVKIRAYVCKRIEGASTRPTVLMLHGTSGNMGHRLPIARKFFKDFKCNVMLVSYRGYGKSKGSPSEKGLRLDAQAALDYIKQDSILKDTKLIVFGQALGGAVALDLVSRNESKVDALIIENTFLSIPKIIPHIAPNLRYLTFLCSEIWPSENYITKLQTIPILFLSGLKDEIVPPQHMKILYELANTSGGKMIQEIENGSHHDTVSQSDYFPKIGEFFIRMLGEEFC</sequence>
<keyword evidence="1" id="KW-0472">Membrane</keyword>
<keyword evidence="1" id="KW-1133">Transmembrane helix</keyword>
<dbReference type="EMBL" id="QKWP01001407">
    <property type="protein sequence ID" value="RIB09166.1"/>
    <property type="molecule type" value="Genomic_DNA"/>
</dbReference>
<dbReference type="GO" id="GO:0008474">
    <property type="term" value="F:palmitoyl-(protein) hydrolase activity"/>
    <property type="evidence" value="ECO:0007669"/>
    <property type="project" value="TreeGrafter"/>
</dbReference>
<comment type="caution">
    <text evidence="3">The sequence shown here is derived from an EMBL/GenBank/DDBJ whole genome shotgun (WGS) entry which is preliminary data.</text>
</comment>
<gene>
    <name evidence="3" type="ORF">C2G38_2209591</name>
</gene>
<keyword evidence="4" id="KW-1185">Reference proteome</keyword>
<dbReference type="OrthoDB" id="10249433at2759"/>
<keyword evidence="1" id="KW-0812">Transmembrane</keyword>
<accession>A0A397UPW0</accession>
<reference evidence="3 4" key="1">
    <citation type="submission" date="2018-06" db="EMBL/GenBank/DDBJ databases">
        <title>Comparative genomics reveals the genomic features of Rhizophagus irregularis, R. cerebriforme, R. diaphanum and Gigaspora rosea, and their symbiotic lifestyle signature.</title>
        <authorList>
            <person name="Morin E."/>
            <person name="San Clemente H."/>
            <person name="Chen E.C.H."/>
            <person name="De La Providencia I."/>
            <person name="Hainaut M."/>
            <person name="Kuo A."/>
            <person name="Kohler A."/>
            <person name="Murat C."/>
            <person name="Tang N."/>
            <person name="Roy S."/>
            <person name="Loubradou J."/>
            <person name="Henrissat B."/>
            <person name="Grigoriev I.V."/>
            <person name="Corradi N."/>
            <person name="Roux C."/>
            <person name="Martin F.M."/>
        </authorList>
    </citation>
    <scope>NUCLEOTIDE SEQUENCE [LARGE SCALE GENOMIC DNA]</scope>
    <source>
        <strain evidence="3 4">DAOM 194757</strain>
    </source>
</reference>
<protein>
    <submittedName>
        <fullName evidence="3">Esterase/lipase</fullName>
    </submittedName>
</protein>
<dbReference type="InterPro" id="IPR029058">
    <property type="entry name" value="AB_hydrolase_fold"/>
</dbReference>